<dbReference type="InterPro" id="IPR011009">
    <property type="entry name" value="Kinase-like_dom_sf"/>
</dbReference>
<dbReference type="GO" id="GO:0016301">
    <property type="term" value="F:kinase activity"/>
    <property type="evidence" value="ECO:0007669"/>
    <property type="project" value="UniProtKB-KW"/>
</dbReference>
<dbReference type="AlphaFoldDB" id="A0A370GGN5"/>
<evidence type="ECO:0000259" key="1">
    <source>
        <dbReference type="Pfam" id="PF01636"/>
    </source>
</evidence>
<feature type="domain" description="Aminoglycoside phosphotransferase" evidence="1">
    <location>
        <begin position="32"/>
        <end position="258"/>
    </location>
</feature>
<reference evidence="2 3" key="1">
    <citation type="submission" date="2018-07" db="EMBL/GenBank/DDBJ databases">
        <title>Genomic Encyclopedia of Type Strains, Phase IV (KMG-IV): sequencing the most valuable type-strain genomes for metagenomic binning, comparative biology and taxonomic classification.</title>
        <authorList>
            <person name="Goeker M."/>
        </authorList>
    </citation>
    <scope>NUCLEOTIDE SEQUENCE [LARGE SCALE GENOMIC DNA]</scope>
    <source>
        <strain evidence="2 3">DSM 25281</strain>
    </source>
</reference>
<dbReference type="InterPro" id="IPR051678">
    <property type="entry name" value="AGP_Transferase"/>
</dbReference>
<proteinExistence type="predicted"/>
<dbReference type="EMBL" id="QQAY01000005">
    <property type="protein sequence ID" value="RDI42289.1"/>
    <property type="molecule type" value="Genomic_DNA"/>
</dbReference>
<sequence length="301" mass="34497">MTKPWEAEFIVDAELAVQLIESQFPEIAPVEVAKIGEGFDNTIYQVNGDYLFRFPRREIAVPLIETEGIILPRLSSDAPLDIPDPLFYGKPDHSYPWPFLGYKYVKGSVPTDLSKINGEESARLLGKMLKKIHHFPIEKAVELGVPYDRLYRVDIEKRKDKMKENMEVLMESGHWKWEEKWRTFTDSLTHIDYESPKALCHGDLHIRNILVDEKHTISGIIDWGDVHIGNPAVDLSIVYSFLPKDSRCFFFEEYGEVDDDLLQLARFKAVYTAAVLAVYGMDKKDSSLVSASIQSLKRSLD</sequence>
<dbReference type="RefSeq" id="WP_114745673.1">
    <property type="nucleotide sequence ID" value="NZ_QQAY01000005.1"/>
</dbReference>
<dbReference type="PANTHER" id="PTHR21310:SF42">
    <property type="entry name" value="BIFUNCTIONAL AAC_APH"/>
    <property type="match status" value="1"/>
</dbReference>
<dbReference type="Gene3D" id="3.30.200.20">
    <property type="entry name" value="Phosphorylase Kinase, domain 1"/>
    <property type="match status" value="1"/>
</dbReference>
<dbReference type="SUPFAM" id="SSF56112">
    <property type="entry name" value="Protein kinase-like (PK-like)"/>
    <property type="match status" value="1"/>
</dbReference>
<organism evidence="2 3">
    <name type="scientific">Falsibacillus pallidus</name>
    <dbReference type="NCBI Taxonomy" id="493781"/>
    <lineage>
        <taxon>Bacteria</taxon>
        <taxon>Bacillati</taxon>
        <taxon>Bacillota</taxon>
        <taxon>Bacilli</taxon>
        <taxon>Bacillales</taxon>
        <taxon>Bacillaceae</taxon>
        <taxon>Falsibacillus</taxon>
    </lineage>
</organism>
<keyword evidence="3" id="KW-1185">Reference proteome</keyword>
<gene>
    <name evidence="2" type="ORF">DFR59_105130</name>
</gene>
<dbReference type="Proteomes" id="UP000255326">
    <property type="component" value="Unassembled WGS sequence"/>
</dbReference>
<dbReference type="InterPro" id="IPR002575">
    <property type="entry name" value="Aminoglycoside_PTrfase"/>
</dbReference>
<dbReference type="Gene3D" id="3.90.1200.10">
    <property type="match status" value="1"/>
</dbReference>
<name>A0A370GGN5_9BACI</name>
<evidence type="ECO:0000313" key="2">
    <source>
        <dbReference type="EMBL" id="RDI42289.1"/>
    </source>
</evidence>
<dbReference type="PANTHER" id="PTHR21310">
    <property type="entry name" value="AMINOGLYCOSIDE PHOSPHOTRANSFERASE-RELATED-RELATED"/>
    <property type="match status" value="1"/>
</dbReference>
<keyword evidence="2" id="KW-0418">Kinase</keyword>
<keyword evidence="2" id="KW-0808">Transferase</keyword>
<protein>
    <submittedName>
        <fullName evidence="2">Aminoglycoside phosphotransferase (APT) family kinase protein</fullName>
    </submittedName>
</protein>
<comment type="caution">
    <text evidence="2">The sequence shown here is derived from an EMBL/GenBank/DDBJ whole genome shotgun (WGS) entry which is preliminary data.</text>
</comment>
<dbReference type="Pfam" id="PF01636">
    <property type="entry name" value="APH"/>
    <property type="match status" value="1"/>
</dbReference>
<evidence type="ECO:0000313" key="3">
    <source>
        <dbReference type="Proteomes" id="UP000255326"/>
    </source>
</evidence>
<dbReference type="OrthoDB" id="3806873at2"/>
<accession>A0A370GGN5</accession>